<dbReference type="EMBL" id="JBHSQV010000152">
    <property type="protein sequence ID" value="MFC5987137.1"/>
    <property type="molecule type" value="Genomic_DNA"/>
</dbReference>
<dbReference type="Proteomes" id="UP001596250">
    <property type="component" value="Unassembled WGS sequence"/>
</dbReference>
<gene>
    <name evidence="1" type="ORF">ACFPXP_12045</name>
</gene>
<evidence type="ECO:0000313" key="2">
    <source>
        <dbReference type="Proteomes" id="UP001596250"/>
    </source>
</evidence>
<proteinExistence type="predicted"/>
<reference evidence="2" key="1">
    <citation type="journal article" date="2019" name="Int. J. Syst. Evol. Microbiol.">
        <title>The Global Catalogue of Microorganisms (GCM) 10K type strain sequencing project: providing services to taxonomists for standard genome sequencing and annotation.</title>
        <authorList>
            <consortium name="The Broad Institute Genomics Platform"/>
            <consortium name="The Broad Institute Genome Sequencing Center for Infectious Disease"/>
            <person name="Wu L."/>
            <person name="Ma J."/>
        </authorList>
    </citation>
    <scope>NUCLEOTIDE SEQUENCE [LARGE SCALE GENOMIC DNA]</scope>
    <source>
        <strain evidence="2">CCM 8749</strain>
    </source>
</reference>
<evidence type="ECO:0008006" key="3">
    <source>
        <dbReference type="Google" id="ProtNLM"/>
    </source>
</evidence>
<sequence>METKVERYFLLKQQQKELEQELSQLRAEIVERCIAESSSELKVGSYQVKIVHQKRKEFDEQKLFEALPDLEVWKLLSKPDASKIAGLVKLKVIPEEKLKDTYQVKNVTLLQVEKI</sequence>
<evidence type="ECO:0000313" key="1">
    <source>
        <dbReference type="EMBL" id="MFC5987137.1"/>
    </source>
</evidence>
<dbReference type="RefSeq" id="WP_379894471.1">
    <property type="nucleotide sequence ID" value="NZ_CBCSCT010000053.1"/>
</dbReference>
<organism evidence="1 2">
    <name type="scientific">Marinicrinis lubricantis</name>
    <dbReference type="NCBI Taxonomy" id="2086470"/>
    <lineage>
        <taxon>Bacteria</taxon>
        <taxon>Bacillati</taxon>
        <taxon>Bacillota</taxon>
        <taxon>Bacilli</taxon>
        <taxon>Bacillales</taxon>
        <taxon>Paenibacillaceae</taxon>
    </lineage>
</organism>
<name>A0ABW1IPV6_9BACL</name>
<keyword evidence="2" id="KW-1185">Reference proteome</keyword>
<accession>A0ABW1IPV6</accession>
<comment type="caution">
    <text evidence="1">The sequence shown here is derived from an EMBL/GenBank/DDBJ whole genome shotgun (WGS) entry which is preliminary data.</text>
</comment>
<protein>
    <recommendedName>
        <fullName evidence="3">Transcription elongation factor GreA/GreB C-terminal domain-containing protein</fullName>
    </recommendedName>
</protein>